<dbReference type="SUPFAM" id="SSF53383">
    <property type="entry name" value="PLP-dependent transferases"/>
    <property type="match status" value="1"/>
</dbReference>
<evidence type="ECO:0000256" key="2">
    <source>
        <dbReference type="ARBA" id="ARBA00022576"/>
    </source>
</evidence>
<evidence type="ECO:0000313" key="6">
    <source>
        <dbReference type="EMBL" id="TCO54351.1"/>
    </source>
</evidence>
<keyword evidence="3 6" id="KW-0808">Transferase</keyword>
<keyword evidence="7" id="KW-1185">Reference proteome</keyword>
<dbReference type="RefSeq" id="WP_243727319.1">
    <property type="nucleotide sequence ID" value="NZ_SLWS01000009.1"/>
</dbReference>
<name>A0A4R2J5X3_9PSEU</name>
<dbReference type="GO" id="GO:0009102">
    <property type="term" value="P:biotin biosynthetic process"/>
    <property type="evidence" value="ECO:0007669"/>
    <property type="project" value="TreeGrafter"/>
</dbReference>
<dbReference type="GO" id="GO:0030170">
    <property type="term" value="F:pyridoxal phosphate binding"/>
    <property type="evidence" value="ECO:0007669"/>
    <property type="project" value="InterPro"/>
</dbReference>
<dbReference type="InterPro" id="IPR015421">
    <property type="entry name" value="PyrdxlP-dep_Trfase_major"/>
</dbReference>
<dbReference type="PANTHER" id="PTHR42684">
    <property type="entry name" value="ADENOSYLMETHIONINE-8-AMINO-7-OXONONANOATE AMINOTRANSFERASE"/>
    <property type="match status" value="1"/>
</dbReference>
<evidence type="ECO:0000256" key="4">
    <source>
        <dbReference type="ARBA" id="ARBA00022898"/>
    </source>
</evidence>
<organism evidence="6 7">
    <name type="scientific">Actinocrispum wychmicini</name>
    <dbReference type="NCBI Taxonomy" id="1213861"/>
    <lineage>
        <taxon>Bacteria</taxon>
        <taxon>Bacillati</taxon>
        <taxon>Actinomycetota</taxon>
        <taxon>Actinomycetes</taxon>
        <taxon>Pseudonocardiales</taxon>
        <taxon>Pseudonocardiaceae</taxon>
        <taxon>Actinocrispum</taxon>
    </lineage>
</organism>
<dbReference type="EMBL" id="SLWS01000009">
    <property type="protein sequence ID" value="TCO54351.1"/>
    <property type="molecule type" value="Genomic_DNA"/>
</dbReference>
<dbReference type="PIRSF" id="PIRSF000521">
    <property type="entry name" value="Transaminase_4ab_Lys_Orn"/>
    <property type="match status" value="1"/>
</dbReference>
<dbReference type="InterPro" id="IPR049704">
    <property type="entry name" value="Aminotrans_3_PPA_site"/>
</dbReference>
<dbReference type="AlphaFoldDB" id="A0A4R2J5X3"/>
<dbReference type="PANTHER" id="PTHR42684:SF3">
    <property type="entry name" value="ADENOSYLMETHIONINE-8-AMINO-7-OXONONANOATE AMINOTRANSFERASE"/>
    <property type="match status" value="1"/>
</dbReference>
<comment type="similarity">
    <text evidence="1 5">Belongs to the class-III pyridoxal-phosphate-dependent aminotransferase family.</text>
</comment>
<gene>
    <name evidence="6" type="ORF">EV192_109332</name>
</gene>
<protein>
    <submittedName>
        <fullName evidence="6">Adenosylmethionine-8-amino-7-oxononanoate aminotransferase</fullName>
    </submittedName>
</protein>
<dbReference type="Gene3D" id="3.90.1150.10">
    <property type="entry name" value="Aspartate Aminotransferase, domain 1"/>
    <property type="match status" value="1"/>
</dbReference>
<dbReference type="FunFam" id="3.40.640.10:FF:000014">
    <property type="entry name" value="Adenosylmethionine-8-amino-7-oxononanoate aminotransferase, probable"/>
    <property type="match status" value="1"/>
</dbReference>
<keyword evidence="4 5" id="KW-0663">Pyridoxal phosphate</keyword>
<reference evidence="6 7" key="1">
    <citation type="submission" date="2019-03" db="EMBL/GenBank/DDBJ databases">
        <title>Genomic Encyclopedia of Type Strains, Phase IV (KMG-IV): sequencing the most valuable type-strain genomes for metagenomic binning, comparative biology and taxonomic classification.</title>
        <authorList>
            <person name="Goeker M."/>
        </authorList>
    </citation>
    <scope>NUCLEOTIDE SEQUENCE [LARGE SCALE GENOMIC DNA]</scope>
    <source>
        <strain evidence="6 7">DSM 45934</strain>
    </source>
</reference>
<dbReference type="InterPro" id="IPR015422">
    <property type="entry name" value="PyrdxlP-dep_Trfase_small"/>
</dbReference>
<dbReference type="GO" id="GO:0004015">
    <property type="term" value="F:adenosylmethionine-8-amino-7-oxononanoate transaminase activity"/>
    <property type="evidence" value="ECO:0007669"/>
    <property type="project" value="TreeGrafter"/>
</dbReference>
<dbReference type="Gene3D" id="3.40.640.10">
    <property type="entry name" value="Type I PLP-dependent aspartate aminotransferase-like (Major domain)"/>
    <property type="match status" value="1"/>
</dbReference>
<dbReference type="Proteomes" id="UP000295680">
    <property type="component" value="Unassembled WGS sequence"/>
</dbReference>
<comment type="caution">
    <text evidence="6">The sequence shown here is derived from an EMBL/GenBank/DDBJ whole genome shotgun (WGS) entry which is preliminary data.</text>
</comment>
<accession>A0A4R2J5X3</accession>
<evidence type="ECO:0000313" key="7">
    <source>
        <dbReference type="Proteomes" id="UP000295680"/>
    </source>
</evidence>
<sequence>MADKAQRLWHPFADMSRIPGHELVLARGEGCWLWDDVGRRYLDVTAGLWFANVGHGRAEIADAAAAQLRSLAAYSIFDRYANEPALALADRLAAIAPIEDAAVFFTSGGSDSVDTAAKMARRYWQLRGHTERTVIVARTNAYHGMHGFGTALAGIPGNAAGWGQIMPDVLHVPHDDHTALAAVFAQHGTKIAAVIGEPVIAAGGVYPPVEGYWKQVRALCDEYDTLLIADEVVTGYGRLGSWFASDLFEIRPDLVTTAKGLTSGYLPLGAVLVGPRVRDELWSAGAGMFRHGYTYSGHAAACAAALSNLDILEHEDLAAQVRRLTPVLAAELDSLRGLPAVREVRHVGLLGAVQLAQPEQTDTLVARLRERGMLLRGLVGHSIQISPPFVITETELRKFAAVLAEELTELGRDHAA</sequence>
<evidence type="ECO:0000256" key="1">
    <source>
        <dbReference type="ARBA" id="ARBA00008954"/>
    </source>
</evidence>
<proteinExistence type="inferred from homology"/>
<evidence type="ECO:0000256" key="3">
    <source>
        <dbReference type="ARBA" id="ARBA00022679"/>
    </source>
</evidence>
<dbReference type="PROSITE" id="PS00600">
    <property type="entry name" value="AA_TRANSFER_CLASS_3"/>
    <property type="match status" value="1"/>
</dbReference>
<dbReference type="CDD" id="cd00610">
    <property type="entry name" value="OAT_like"/>
    <property type="match status" value="1"/>
</dbReference>
<evidence type="ECO:0000256" key="5">
    <source>
        <dbReference type="RuleBase" id="RU003560"/>
    </source>
</evidence>
<dbReference type="InterPro" id="IPR015424">
    <property type="entry name" value="PyrdxlP-dep_Trfase"/>
</dbReference>
<dbReference type="Pfam" id="PF00202">
    <property type="entry name" value="Aminotran_3"/>
    <property type="match status" value="1"/>
</dbReference>
<keyword evidence="2 6" id="KW-0032">Aminotransferase</keyword>
<dbReference type="InterPro" id="IPR005814">
    <property type="entry name" value="Aminotrans_3"/>
</dbReference>